<dbReference type="Pfam" id="PF00102">
    <property type="entry name" value="Y_phosphatase"/>
    <property type="match status" value="1"/>
</dbReference>
<protein>
    <submittedName>
        <fullName evidence="1">Uncharacterized protein</fullName>
    </submittedName>
</protein>
<accession>A0A183PPZ1</accession>
<dbReference type="EMBL" id="UZAL01037166">
    <property type="protein sequence ID" value="VDP71290.1"/>
    <property type="molecule type" value="Genomic_DNA"/>
</dbReference>
<dbReference type="Gene3D" id="3.90.190.10">
    <property type="entry name" value="Protein tyrosine phosphatase superfamily"/>
    <property type="match status" value="1"/>
</dbReference>
<evidence type="ECO:0000313" key="2">
    <source>
        <dbReference type="Proteomes" id="UP000269396"/>
    </source>
</evidence>
<gene>
    <name evidence="1" type="ORF">SMTD_LOCUS16426</name>
</gene>
<dbReference type="Proteomes" id="UP000269396">
    <property type="component" value="Unassembled WGS sequence"/>
</dbReference>
<dbReference type="PROSITE" id="PS50055">
    <property type="entry name" value="TYR_PHOSPHATASE_PTP"/>
    <property type="match status" value="1"/>
</dbReference>
<dbReference type="InterPro" id="IPR029021">
    <property type="entry name" value="Prot-tyrosine_phosphatase-like"/>
</dbReference>
<name>A0A183PPZ1_9TREM</name>
<dbReference type="GO" id="GO:0004725">
    <property type="term" value="F:protein tyrosine phosphatase activity"/>
    <property type="evidence" value="ECO:0007669"/>
    <property type="project" value="InterPro"/>
</dbReference>
<organism evidence="1 2">
    <name type="scientific">Schistosoma mattheei</name>
    <dbReference type="NCBI Taxonomy" id="31246"/>
    <lineage>
        <taxon>Eukaryota</taxon>
        <taxon>Metazoa</taxon>
        <taxon>Spiralia</taxon>
        <taxon>Lophotrochozoa</taxon>
        <taxon>Platyhelminthes</taxon>
        <taxon>Trematoda</taxon>
        <taxon>Digenea</taxon>
        <taxon>Strigeidida</taxon>
        <taxon>Schistosomatoidea</taxon>
        <taxon>Schistosomatidae</taxon>
        <taxon>Schistosoma</taxon>
    </lineage>
</organism>
<evidence type="ECO:0000313" key="1">
    <source>
        <dbReference type="EMBL" id="VDP71290.1"/>
    </source>
</evidence>
<proteinExistence type="predicted"/>
<dbReference type="STRING" id="31246.A0A183PPZ1"/>
<sequence length="123" mass="14292">MIWDYHCPIIVMITRILEAQRSKCYLYWPDVENQKLYFSSGHTGCLYAPAPSDRSNNSFSKFSNNNVTPDFLIENIKCESNGNFAQTTLRITHLQVSECYFFPSTDMTLMPLGMKQWSVWVMS</sequence>
<dbReference type="SUPFAM" id="SSF52799">
    <property type="entry name" value="(Phosphotyrosine protein) phosphatases II"/>
    <property type="match status" value="1"/>
</dbReference>
<dbReference type="AlphaFoldDB" id="A0A183PPZ1"/>
<reference evidence="1 2" key="1">
    <citation type="submission" date="2018-11" db="EMBL/GenBank/DDBJ databases">
        <authorList>
            <consortium name="Pathogen Informatics"/>
        </authorList>
    </citation>
    <scope>NUCLEOTIDE SEQUENCE [LARGE SCALE GENOMIC DNA]</scope>
    <source>
        <strain>Denwood</strain>
        <strain evidence="2">Zambia</strain>
    </source>
</reference>
<dbReference type="InterPro" id="IPR000242">
    <property type="entry name" value="PTP_cat"/>
</dbReference>
<keyword evidence="2" id="KW-1185">Reference proteome</keyword>